<keyword evidence="1" id="KW-0677">Repeat</keyword>
<feature type="non-terminal residue" evidence="3">
    <location>
        <position position="132"/>
    </location>
</feature>
<sequence>YLNDLYTLEYKSNNYSWEQPIIRSMQPIERESHSCVSYRAQIENRSKLIIYGGMNGHRLGDIWSYYLDLSQWTQITASGLAPQPRSLHSSVVLGHRMFVFGGWVPLVSSDRNEQYVNEKEWRCTNTLASLNL</sequence>
<dbReference type="Proteomes" id="UP000663823">
    <property type="component" value="Unassembled WGS sequence"/>
</dbReference>
<evidence type="ECO:0000256" key="1">
    <source>
        <dbReference type="ARBA" id="ARBA00022737"/>
    </source>
</evidence>
<dbReference type="PANTHER" id="PTHR46003:SF1">
    <property type="entry name" value="HOST CELL FACTOR"/>
    <property type="match status" value="1"/>
</dbReference>
<dbReference type="InterPro" id="IPR043536">
    <property type="entry name" value="HCF1/2"/>
</dbReference>
<evidence type="ECO:0000259" key="2">
    <source>
        <dbReference type="Pfam" id="PF13854"/>
    </source>
</evidence>
<dbReference type="SUPFAM" id="SSF117281">
    <property type="entry name" value="Kelch motif"/>
    <property type="match status" value="1"/>
</dbReference>
<proteinExistence type="predicted"/>
<evidence type="ECO:0000313" key="3">
    <source>
        <dbReference type="EMBL" id="CAF4253352.1"/>
    </source>
</evidence>
<feature type="domain" description="Host cell factor Kelch-repeats" evidence="2">
    <location>
        <begin position="1"/>
        <end position="132"/>
    </location>
</feature>
<dbReference type="Gene3D" id="2.120.10.80">
    <property type="entry name" value="Kelch-type beta propeller"/>
    <property type="match status" value="1"/>
</dbReference>
<protein>
    <recommendedName>
        <fullName evidence="2">Host cell factor Kelch-repeats domain-containing protein</fullName>
    </recommendedName>
</protein>
<dbReference type="GO" id="GO:0035097">
    <property type="term" value="C:histone methyltransferase complex"/>
    <property type="evidence" value="ECO:0007669"/>
    <property type="project" value="TreeGrafter"/>
</dbReference>
<dbReference type="GO" id="GO:0003713">
    <property type="term" value="F:transcription coactivator activity"/>
    <property type="evidence" value="ECO:0007669"/>
    <property type="project" value="TreeGrafter"/>
</dbReference>
<dbReference type="PANTHER" id="PTHR46003">
    <property type="entry name" value="HOST CELL FACTOR"/>
    <property type="match status" value="1"/>
</dbReference>
<evidence type="ECO:0000313" key="4">
    <source>
        <dbReference type="Proteomes" id="UP000663823"/>
    </source>
</evidence>
<dbReference type="GO" id="GO:0006338">
    <property type="term" value="P:chromatin remodeling"/>
    <property type="evidence" value="ECO:0007669"/>
    <property type="project" value="TreeGrafter"/>
</dbReference>
<comment type="caution">
    <text evidence="3">The sequence shown here is derived from an EMBL/GenBank/DDBJ whole genome shotgun (WGS) entry which is preliminary data.</text>
</comment>
<dbReference type="InterPro" id="IPR059124">
    <property type="entry name" value="Kelch_HCF"/>
</dbReference>
<organism evidence="3 4">
    <name type="scientific">Rotaria sordida</name>
    <dbReference type="NCBI Taxonomy" id="392033"/>
    <lineage>
        <taxon>Eukaryota</taxon>
        <taxon>Metazoa</taxon>
        <taxon>Spiralia</taxon>
        <taxon>Gnathifera</taxon>
        <taxon>Rotifera</taxon>
        <taxon>Eurotatoria</taxon>
        <taxon>Bdelloidea</taxon>
        <taxon>Philodinida</taxon>
        <taxon>Philodinidae</taxon>
        <taxon>Rotaria</taxon>
    </lineage>
</organism>
<dbReference type="AlphaFoldDB" id="A0A820ESQ0"/>
<gene>
    <name evidence="3" type="ORF">OTI717_LOCUS40507</name>
</gene>
<dbReference type="InterPro" id="IPR015915">
    <property type="entry name" value="Kelch-typ_b-propeller"/>
</dbReference>
<feature type="non-terminal residue" evidence="3">
    <location>
        <position position="1"/>
    </location>
</feature>
<reference evidence="3" key="1">
    <citation type="submission" date="2021-02" db="EMBL/GenBank/DDBJ databases">
        <authorList>
            <person name="Nowell W R."/>
        </authorList>
    </citation>
    <scope>NUCLEOTIDE SEQUENCE</scope>
</reference>
<accession>A0A820ESQ0</accession>
<name>A0A820ESQ0_9BILA</name>
<dbReference type="EMBL" id="CAJOAX010032949">
    <property type="protein sequence ID" value="CAF4253352.1"/>
    <property type="molecule type" value="Genomic_DNA"/>
</dbReference>
<dbReference type="Pfam" id="PF13854">
    <property type="entry name" value="Kelch_HCF"/>
    <property type="match status" value="1"/>
</dbReference>